<evidence type="ECO:0000313" key="3">
    <source>
        <dbReference type="EMBL" id="CCD72007.1"/>
    </source>
</evidence>
<dbReference type="WormBase" id="T27A3.7">
    <property type="protein sequence ID" value="CE14229"/>
    <property type="gene ID" value="WBGene00020843"/>
    <property type="gene designation" value="nse-1"/>
</dbReference>
<dbReference type="CDD" id="cd00029">
    <property type="entry name" value="C1"/>
    <property type="match status" value="1"/>
</dbReference>
<dbReference type="UCSC" id="T27A3.7">
    <property type="organism name" value="c. elegans"/>
</dbReference>
<proteinExistence type="evidence at protein level"/>
<protein>
    <submittedName>
        <fullName evidence="3">Phorbol-ester/DAG-type domain-containing protein</fullName>
    </submittedName>
</protein>
<dbReference type="KEGG" id="cel:CELE_T27A3.7"/>
<feature type="compositionally biased region" description="Basic and acidic residues" evidence="1">
    <location>
        <begin position="305"/>
        <end position="316"/>
    </location>
</feature>
<dbReference type="GeneID" id="172295"/>
<dbReference type="OMA" id="HFNCFKN"/>
<dbReference type="HOGENOM" id="CLU_667695_0_0_1"/>
<dbReference type="FunCoup" id="P91501">
    <property type="interactions" value="166"/>
</dbReference>
<evidence type="ECO:0000259" key="2">
    <source>
        <dbReference type="SMART" id="SM00109"/>
    </source>
</evidence>
<gene>
    <name evidence="3 5" type="primary">nse-1</name>
    <name evidence="3" type="ORF">CELE_T27A3.7</name>
    <name evidence="5" type="ORF">T27A3.7</name>
</gene>
<organism evidence="3 4">
    <name type="scientific">Caenorhabditis elegans</name>
    <dbReference type="NCBI Taxonomy" id="6239"/>
    <lineage>
        <taxon>Eukaryota</taxon>
        <taxon>Metazoa</taxon>
        <taxon>Ecdysozoa</taxon>
        <taxon>Nematoda</taxon>
        <taxon>Chromadorea</taxon>
        <taxon>Rhabditida</taxon>
        <taxon>Rhabditina</taxon>
        <taxon>Rhabditomorpha</taxon>
        <taxon>Rhabditoidea</taxon>
        <taxon>Rhabditidae</taxon>
        <taxon>Peloderinae</taxon>
        <taxon>Caenorhabditis</taxon>
    </lineage>
</organism>
<dbReference type="eggNOG" id="ENOG502TCNU">
    <property type="taxonomic scope" value="Eukaryota"/>
</dbReference>
<dbReference type="GO" id="GO:0000724">
    <property type="term" value="P:double-strand break repair via homologous recombination"/>
    <property type="evidence" value="ECO:0000318"/>
    <property type="project" value="GO_Central"/>
</dbReference>
<reference evidence="3 4" key="1">
    <citation type="journal article" date="1998" name="Science">
        <title>Genome sequence of the nematode C. elegans: a platform for investigating biology.</title>
        <authorList>
            <consortium name="The C. elegans sequencing consortium"/>
            <person name="Sulson J.E."/>
            <person name="Waterston R."/>
        </authorList>
    </citation>
    <scope>NUCLEOTIDE SEQUENCE [LARGE SCALE GENOMIC DNA]</scope>
    <source>
        <strain evidence="3 4">Bristol N2</strain>
    </source>
</reference>
<dbReference type="InParanoid" id="P91501"/>
<keyword evidence="6" id="KW-1267">Proteomics identification</keyword>
<sequence>MSDDGSDTSFEEPHGDFDYTLLFEKFNKEVPKMEEVMKAAKKFGASHRHLINKFILEPSMSAKKMNLMFAKHLTTAIWKRHPDTVMQIQTNREEARQLSKLIVKTMNDDEGKGPKPFRPWRFVISTDEKSPTEFVTMTGCGRNSSVISEASDLTKVERALLLVILEEMISSDGTVQMDWVHSQIRHEPCKMPGPKCDIFMAKMMRQRYFLMTDENEVAEITPRILVELEPWLRAKFTGDLKTCELCRKIISRSVYTAECQKCHALCHFNCFKNATIISHQDNVECQKCNQNLSLNEVLKQIDTKKATGVPRSRDTVARSPSPDSDVPKAPSRTQRAKSKSKTPAPVDSDDDMTITPRPTRGKRNQRVPDSDSE</sequence>
<dbReference type="EMBL" id="BX284601">
    <property type="protein sequence ID" value="CCD72007.1"/>
    <property type="molecule type" value="Genomic_DNA"/>
</dbReference>
<evidence type="ECO:0000313" key="5">
    <source>
        <dbReference type="WormBase" id="T27A3.7"/>
    </source>
</evidence>
<feature type="domain" description="Phorbol-ester/DAG-type" evidence="2">
    <location>
        <begin position="229"/>
        <end position="285"/>
    </location>
</feature>
<dbReference type="PaxDb" id="6239-T27A3.7"/>
<evidence type="ECO:0000256" key="1">
    <source>
        <dbReference type="SAM" id="MobiDB-lite"/>
    </source>
</evidence>
<evidence type="ECO:0000313" key="4">
    <source>
        <dbReference type="Proteomes" id="UP000001940"/>
    </source>
</evidence>
<dbReference type="PANTHER" id="PTHR20973:SF0">
    <property type="entry name" value="NON-STRUCTURAL MAINTENANCE OF CHROMOSOMES ELEMENT 1 HOMOLOG"/>
    <property type="match status" value="1"/>
</dbReference>
<keyword evidence="4" id="KW-1185">Reference proteome</keyword>
<evidence type="ECO:0007829" key="6">
    <source>
        <dbReference type="PeptideAtlas" id="P91501"/>
    </source>
</evidence>
<dbReference type="OrthoDB" id="185455at2759"/>
<name>P91501_CAEEL</name>
<dbReference type="AGR" id="WB:WBGene00020843"/>
<dbReference type="Reactome" id="R-CEL-3108214">
    <property type="pathway name" value="SUMOylation of DNA damage response and repair proteins"/>
</dbReference>
<feature type="region of interest" description="Disordered" evidence="1">
    <location>
        <begin position="305"/>
        <end position="373"/>
    </location>
</feature>
<dbReference type="STRING" id="6239.T27A3.7.1"/>
<dbReference type="InterPro" id="IPR011513">
    <property type="entry name" value="Nse1"/>
</dbReference>
<dbReference type="CTD" id="172295"/>
<dbReference type="Gene3D" id="1.10.10.10">
    <property type="entry name" value="Winged helix-like DNA-binding domain superfamily/Winged helix DNA-binding domain"/>
    <property type="match status" value="1"/>
</dbReference>
<accession>P91501</accession>
<dbReference type="Bgee" id="WBGene00020843">
    <property type="expression patterns" value="Expressed in germ line (C elegans) and 4 other cell types or tissues"/>
</dbReference>
<dbReference type="SMART" id="SM00109">
    <property type="entry name" value="C1"/>
    <property type="match status" value="1"/>
</dbReference>
<dbReference type="RefSeq" id="NP_491764.1">
    <property type="nucleotide sequence ID" value="NM_059363.6"/>
</dbReference>
<dbReference type="PANTHER" id="PTHR20973">
    <property type="entry name" value="NON-SMC ELEMENT 1-RELATED"/>
    <property type="match status" value="1"/>
</dbReference>
<dbReference type="AlphaFoldDB" id="P91501"/>
<dbReference type="PeptideAtlas" id="P91501"/>
<dbReference type="GO" id="GO:0005634">
    <property type="term" value="C:nucleus"/>
    <property type="evidence" value="ECO:0000318"/>
    <property type="project" value="GO_Central"/>
</dbReference>
<dbReference type="Proteomes" id="UP000001940">
    <property type="component" value="Chromosome I"/>
</dbReference>
<dbReference type="InterPro" id="IPR002219">
    <property type="entry name" value="PKC_DAG/PE"/>
</dbReference>
<dbReference type="SMR" id="P91501"/>
<dbReference type="InterPro" id="IPR036388">
    <property type="entry name" value="WH-like_DNA-bd_sf"/>
</dbReference>
<dbReference type="GO" id="GO:0030915">
    <property type="term" value="C:Smc5-Smc6 complex"/>
    <property type="evidence" value="ECO:0000318"/>
    <property type="project" value="GO_Central"/>
</dbReference>
<dbReference type="PIR" id="T25920">
    <property type="entry name" value="T25920"/>
</dbReference>
<dbReference type="GO" id="GO:0004842">
    <property type="term" value="F:ubiquitin-protein transferase activity"/>
    <property type="evidence" value="ECO:0000318"/>
    <property type="project" value="GO_Central"/>
</dbReference>